<keyword evidence="2" id="KW-1185">Reference proteome</keyword>
<dbReference type="Proteomes" id="UP000423065">
    <property type="component" value="Segment"/>
</dbReference>
<name>A0A649VR27_9CAUD</name>
<accession>A0A649VR27</accession>
<proteinExistence type="predicted"/>
<dbReference type="GeneID" id="64766817"/>
<evidence type="ECO:0000313" key="2">
    <source>
        <dbReference type="Proteomes" id="UP000423065"/>
    </source>
</evidence>
<dbReference type="KEGG" id="vg:64766817"/>
<dbReference type="RefSeq" id="YP_010059585.1">
    <property type="nucleotide sequence ID" value="NC_054726.1"/>
</dbReference>
<organism evidence="1 2">
    <name type="scientific">Gordonia phage Stormageddon</name>
    <dbReference type="NCBI Taxonomy" id="2656541"/>
    <lineage>
        <taxon>Viruses</taxon>
        <taxon>Duplodnaviria</taxon>
        <taxon>Heunggongvirae</taxon>
        <taxon>Uroviricota</taxon>
        <taxon>Caudoviricetes</taxon>
        <taxon>Stormageddonvirus</taxon>
        <taxon>Stormageddonvirus Stormageddon</taxon>
    </lineage>
</organism>
<gene>
    <name evidence="1" type="primary">110</name>
    <name evidence="1" type="ORF">SEA_STORMAGEDDON_110</name>
</gene>
<evidence type="ECO:0000313" key="1">
    <source>
        <dbReference type="EMBL" id="QGJ94970.1"/>
    </source>
</evidence>
<sequence>MKETMERLQAGLRAKGIEFPFVKIGMTDFGISVIAYTDDDEGDVVACRSRQNVGVEALAELMSELADEVEA</sequence>
<dbReference type="EMBL" id="MN586040">
    <property type="protein sequence ID" value="QGJ94970.1"/>
    <property type="molecule type" value="Genomic_DNA"/>
</dbReference>
<protein>
    <submittedName>
        <fullName evidence="1">Uncharacterized protein</fullName>
    </submittedName>
</protein>
<reference evidence="1 2" key="1">
    <citation type="submission" date="2019-10" db="EMBL/GenBank/DDBJ databases">
        <authorList>
            <person name="Garlena R.A."/>
            <person name="Russell D.A."/>
            <person name="Pope W.H."/>
            <person name="Jacobs-Sera D."/>
            <person name="Hatfull G.F."/>
        </authorList>
    </citation>
    <scope>NUCLEOTIDE SEQUENCE [LARGE SCALE GENOMIC DNA]</scope>
</reference>